<protein>
    <submittedName>
        <fullName evidence="1">Uncharacterized protein</fullName>
    </submittedName>
</protein>
<organism evidence="1">
    <name type="scientific">Lepeophtheirus salmonis</name>
    <name type="common">Salmon louse</name>
    <name type="synonym">Caligus salmonis</name>
    <dbReference type="NCBI Taxonomy" id="72036"/>
    <lineage>
        <taxon>Eukaryota</taxon>
        <taxon>Metazoa</taxon>
        <taxon>Ecdysozoa</taxon>
        <taxon>Arthropoda</taxon>
        <taxon>Crustacea</taxon>
        <taxon>Multicrustacea</taxon>
        <taxon>Hexanauplia</taxon>
        <taxon>Copepoda</taxon>
        <taxon>Siphonostomatoida</taxon>
        <taxon>Caligidae</taxon>
        <taxon>Lepeophtheirus</taxon>
    </lineage>
</organism>
<evidence type="ECO:0000313" key="1">
    <source>
        <dbReference type="EMBL" id="CDW47492.1"/>
    </source>
</evidence>
<name>A0A0K2VBD8_LEPSM</name>
<proteinExistence type="predicted"/>
<dbReference type="AlphaFoldDB" id="A0A0K2VBD8"/>
<dbReference type="EMBL" id="HACA01030131">
    <property type="protein sequence ID" value="CDW47492.1"/>
    <property type="molecule type" value="Transcribed_RNA"/>
</dbReference>
<feature type="non-terminal residue" evidence="1">
    <location>
        <position position="1"/>
    </location>
</feature>
<sequence>LNVAITKFIHNIYKLNRCRRHFRKDPALLSD</sequence>
<reference evidence="1" key="1">
    <citation type="submission" date="2014-05" db="EMBL/GenBank/DDBJ databases">
        <authorList>
            <person name="Chronopoulou M."/>
        </authorList>
    </citation>
    <scope>NUCLEOTIDE SEQUENCE</scope>
    <source>
        <tissue evidence="1">Whole organism</tissue>
    </source>
</reference>
<accession>A0A0K2VBD8</accession>